<dbReference type="KEGG" id="pfy:PFICI_06200"/>
<evidence type="ECO:0000256" key="1">
    <source>
        <dbReference type="ARBA" id="ARBA00022801"/>
    </source>
</evidence>
<evidence type="ECO:0000313" key="2">
    <source>
        <dbReference type="EMBL" id="ETS81198.1"/>
    </source>
</evidence>
<name>W3X4Z9_PESFW</name>
<dbReference type="HOGENOM" id="CLU_045011_3_2_1"/>
<dbReference type="SUPFAM" id="SSF56784">
    <property type="entry name" value="HAD-like"/>
    <property type="match status" value="1"/>
</dbReference>
<dbReference type="PRINTS" id="PR00413">
    <property type="entry name" value="HADHALOGNASE"/>
</dbReference>
<dbReference type="GO" id="GO:0016791">
    <property type="term" value="F:phosphatase activity"/>
    <property type="evidence" value="ECO:0007669"/>
    <property type="project" value="UniProtKB-ARBA"/>
</dbReference>
<keyword evidence="3" id="KW-1185">Reference proteome</keyword>
<evidence type="ECO:0008006" key="4">
    <source>
        <dbReference type="Google" id="ProtNLM"/>
    </source>
</evidence>
<keyword evidence="1" id="KW-0378">Hydrolase</keyword>
<dbReference type="RefSeq" id="XP_007832972.1">
    <property type="nucleotide sequence ID" value="XM_007834781.1"/>
</dbReference>
<dbReference type="Gene3D" id="1.10.150.750">
    <property type="match status" value="1"/>
</dbReference>
<dbReference type="PANTHER" id="PTHR43316:SF9">
    <property type="entry name" value="ACID DEHALOGENASE, PUTATIVE (AFU_ORTHOLOGUE AFUA_6G14460)-RELATED"/>
    <property type="match status" value="1"/>
</dbReference>
<dbReference type="GeneID" id="19271213"/>
<dbReference type="OrthoDB" id="444127at2759"/>
<dbReference type="OMA" id="WIERGEE"/>
<reference evidence="3" key="1">
    <citation type="journal article" date="2015" name="BMC Genomics">
        <title>Genomic and transcriptomic analysis of the endophytic fungus Pestalotiopsis fici reveals its lifestyle and high potential for synthesis of natural products.</title>
        <authorList>
            <person name="Wang X."/>
            <person name="Zhang X."/>
            <person name="Liu L."/>
            <person name="Xiang M."/>
            <person name="Wang W."/>
            <person name="Sun X."/>
            <person name="Che Y."/>
            <person name="Guo L."/>
            <person name="Liu G."/>
            <person name="Guo L."/>
            <person name="Wang C."/>
            <person name="Yin W.B."/>
            <person name="Stadler M."/>
            <person name="Zhang X."/>
            <person name="Liu X."/>
        </authorList>
    </citation>
    <scope>NUCLEOTIDE SEQUENCE [LARGE SCALE GENOMIC DNA]</scope>
    <source>
        <strain evidence="3">W106-1 / CGMCC3.15140</strain>
    </source>
</reference>
<dbReference type="PANTHER" id="PTHR43316">
    <property type="entry name" value="HYDROLASE, HALOACID DELAHOGENASE-RELATED"/>
    <property type="match status" value="1"/>
</dbReference>
<proteinExistence type="predicted"/>
<dbReference type="InterPro" id="IPR023214">
    <property type="entry name" value="HAD_sf"/>
</dbReference>
<dbReference type="Pfam" id="PF00702">
    <property type="entry name" value="Hydrolase"/>
    <property type="match status" value="1"/>
</dbReference>
<gene>
    <name evidence="2" type="ORF">PFICI_06200</name>
</gene>
<organism evidence="2 3">
    <name type="scientific">Pestalotiopsis fici (strain W106-1 / CGMCC3.15140)</name>
    <dbReference type="NCBI Taxonomy" id="1229662"/>
    <lineage>
        <taxon>Eukaryota</taxon>
        <taxon>Fungi</taxon>
        <taxon>Dikarya</taxon>
        <taxon>Ascomycota</taxon>
        <taxon>Pezizomycotina</taxon>
        <taxon>Sordariomycetes</taxon>
        <taxon>Xylariomycetidae</taxon>
        <taxon>Amphisphaeriales</taxon>
        <taxon>Sporocadaceae</taxon>
        <taxon>Pestalotiopsis</taxon>
    </lineage>
</organism>
<dbReference type="Gene3D" id="3.40.50.1000">
    <property type="entry name" value="HAD superfamily/HAD-like"/>
    <property type="match status" value="1"/>
</dbReference>
<dbReference type="AlphaFoldDB" id="W3X4Z9"/>
<accession>W3X4Z9</accession>
<evidence type="ECO:0000313" key="3">
    <source>
        <dbReference type="Proteomes" id="UP000030651"/>
    </source>
</evidence>
<dbReference type="Proteomes" id="UP000030651">
    <property type="component" value="Unassembled WGS sequence"/>
</dbReference>
<dbReference type="InParanoid" id="W3X4Z9"/>
<dbReference type="eggNOG" id="ENOG502SJ1V">
    <property type="taxonomic scope" value="Eukaryota"/>
</dbReference>
<dbReference type="EMBL" id="KI912112">
    <property type="protein sequence ID" value="ETS81198.1"/>
    <property type="molecule type" value="Genomic_DNA"/>
</dbReference>
<protein>
    <recommendedName>
        <fullName evidence="4">Haloacid dehalogenase</fullName>
    </recommendedName>
</protein>
<dbReference type="InterPro" id="IPR051540">
    <property type="entry name" value="S-2-haloacid_dehalogenase"/>
</dbReference>
<dbReference type="InterPro" id="IPR036412">
    <property type="entry name" value="HAD-like_sf"/>
</dbReference>
<dbReference type="InterPro" id="IPR006439">
    <property type="entry name" value="HAD-SF_hydro_IA"/>
</dbReference>
<sequence length="266" mass="29452">MAPTKYPDLTSFKALSFDCYGTLIDWEAGLIKSLGALTSQLPASDPHNEDPPVAAMQKFDLAIVDIQKRQPHLLYNEILVAAATRLAHELGITALSDSIAEPLGNAPGTYPAFPDTVDGLRRLKKYYKLAILSNIDNINMKSTIERQLEGVDFDGVYTAQEIGSYKPDPKNFEYLFGHARKELGIDAEKGELLHVARSLKVDHVPCKALNLRSVWISRGADQGGHGGIVKDELNEFKDSVGFEWRFDSIGDFADEVERQFKAKQSA</sequence>